<evidence type="ECO:0000313" key="2">
    <source>
        <dbReference type="EMBL" id="KAA6395318.1"/>
    </source>
</evidence>
<reference evidence="2 3" key="1">
    <citation type="submission" date="2019-03" db="EMBL/GenBank/DDBJ databases">
        <title>Single cell metagenomics reveals metabolic interactions within the superorganism composed of flagellate Streblomastix strix and complex community of Bacteroidetes bacteria on its surface.</title>
        <authorList>
            <person name="Treitli S.C."/>
            <person name="Kolisko M."/>
            <person name="Husnik F."/>
            <person name="Keeling P."/>
            <person name="Hampl V."/>
        </authorList>
    </citation>
    <scope>NUCLEOTIDE SEQUENCE [LARGE SCALE GENOMIC DNA]</scope>
    <source>
        <strain evidence="2">ST1C</strain>
    </source>
</reference>
<proteinExistence type="predicted"/>
<evidence type="ECO:0000313" key="3">
    <source>
        <dbReference type="Proteomes" id="UP000324800"/>
    </source>
</evidence>
<name>A0A5J4WK83_9EUKA</name>
<gene>
    <name evidence="2" type="ORF">EZS28_009151</name>
</gene>
<dbReference type="Pfam" id="PF16242">
    <property type="entry name" value="Pyrid_ox_like"/>
    <property type="match status" value="1"/>
</dbReference>
<dbReference type="PANTHER" id="PTHR34818">
    <property type="entry name" value="PROTEIN BLI-3"/>
    <property type="match status" value="1"/>
</dbReference>
<protein>
    <recommendedName>
        <fullName evidence="1">General stress protein FMN-binding split barrel domain-containing protein</fullName>
    </recommendedName>
</protein>
<organism evidence="2 3">
    <name type="scientific">Streblomastix strix</name>
    <dbReference type="NCBI Taxonomy" id="222440"/>
    <lineage>
        <taxon>Eukaryota</taxon>
        <taxon>Metamonada</taxon>
        <taxon>Preaxostyla</taxon>
        <taxon>Oxymonadida</taxon>
        <taxon>Streblomastigidae</taxon>
        <taxon>Streblomastix</taxon>
    </lineage>
</organism>
<dbReference type="InterPro" id="IPR012349">
    <property type="entry name" value="Split_barrel_FMN-bd"/>
</dbReference>
<dbReference type="EMBL" id="SNRW01001715">
    <property type="protein sequence ID" value="KAA6395318.1"/>
    <property type="molecule type" value="Genomic_DNA"/>
</dbReference>
<dbReference type="PANTHER" id="PTHR34818:SF1">
    <property type="entry name" value="PROTEIN BLI-3"/>
    <property type="match status" value="1"/>
</dbReference>
<dbReference type="InterPro" id="IPR038725">
    <property type="entry name" value="YdaG_split_barrel_FMN-bd"/>
</dbReference>
<evidence type="ECO:0000259" key="1">
    <source>
        <dbReference type="Pfam" id="PF16242"/>
    </source>
</evidence>
<comment type="caution">
    <text evidence="2">The sequence shown here is derived from an EMBL/GenBank/DDBJ whole genome shotgun (WGS) entry which is preliminary data.</text>
</comment>
<dbReference type="AlphaFoldDB" id="A0A5J4WK83"/>
<dbReference type="Proteomes" id="UP000324800">
    <property type="component" value="Unassembled WGS sequence"/>
</dbReference>
<dbReference type="Gene3D" id="2.30.110.10">
    <property type="entry name" value="Electron Transport, Fmn-binding Protein, Chain A"/>
    <property type="match status" value="2"/>
</dbReference>
<feature type="domain" description="General stress protein FMN-binding split barrel" evidence="1">
    <location>
        <begin position="170"/>
        <end position="277"/>
    </location>
</feature>
<accession>A0A5J4WK83</accession>
<dbReference type="SUPFAM" id="SSF50475">
    <property type="entry name" value="FMN-binding split barrel"/>
    <property type="match status" value="2"/>
</dbReference>
<sequence length="298" mass="33884">MSNEAEKFLLTLKKNFMWSILTTTDKTRPVPRIVNLRYIPELGFIITTRTYWTIIEQVEKNPIGTISIYPGKGYDTAVAHVTLRVTKDRKILDASWDDYMLNIGYKSKNDDFYRVALITIHSVTFGKDTYSGIPIDGSIYDHIAQDELAPLPSGPFKTKEISELLKKTFTPMKNGNLITMNGLEHDVRIMEVRYKEDIGLYTTTQLESRKVKQISANQNAALHVDYKGKYGQLVVDAVAKISSNPEIKKKIWNDGMKQYGYSGPDDEKLVVILFTPRRVILHQSGSHIPEVLVAEPVQ</sequence>
<dbReference type="InterPro" id="IPR052917">
    <property type="entry name" value="Stress-Dev_Protein"/>
</dbReference>